<keyword evidence="10 12" id="KW-0472">Membrane</keyword>
<keyword evidence="4" id="KW-0410">Iron transport</keyword>
<dbReference type="GO" id="GO:0009279">
    <property type="term" value="C:cell outer membrane"/>
    <property type="evidence" value="ECO:0007669"/>
    <property type="project" value="UniProtKB-SubCell"/>
</dbReference>
<dbReference type="EMBL" id="FQYN01000005">
    <property type="protein sequence ID" value="SHJ28307.1"/>
    <property type="molecule type" value="Genomic_DNA"/>
</dbReference>
<dbReference type="RefSeq" id="WP_073110297.1">
    <property type="nucleotide sequence ID" value="NZ_FQYN01000005.1"/>
</dbReference>
<evidence type="ECO:0000256" key="2">
    <source>
        <dbReference type="ARBA" id="ARBA00022448"/>
    </source>
</evidence>
<reference evidence="16 17" key="1">
    <citation type="submission" date="2016-11" db="EMBL/GenBank/DDBJ databases">
        <authorList>
            <person name="Jaros S."/>
            <person name="Januszkiewicz K."/>
            <person name="Wedrychowicz H."/>
        </authorList>
    </citation>
    <scope>NUCLEOTIDE SEQUENCE [LARGE SCALE GENOMIC DNA]</scope>
    <source>
        <strain evidence="16 17">DSM 21074</strain>
    </source>
</reference>
<dbReference type="Gene3D" id="2.40.170.20">
    <property type="entry name" value="TonB-dependent receptor, beta-barrel domain"/>
    <property type="match status" value="1"/>
</dbReference>
<evidence type="ECO:0000256" key="6">
    <source>
        <dbReference type="ARBA" id="ARBA00022729"/>
    </source>
</evidence>
<dbReference type="PANTHER" id="PTHR32552">
    <property type="entry name" value="FERRICHROME IRON RECEPTOR-RELATED"/>
    <property type="match status" value="1"/>
</dbReference>
<evidence type="ECO:0000259" key="14">
    <source>
        <dbReference type="Pfam" id="PF00593"/>
    </source>
</evidence>
<dbReference type="Pfam" id="PF00593">
    <property type="entry name" value="TonB_dep_Rec_b-barrel"/>
    <property type="match status" value="1"/>
</dbReference>
<keyword evidence="2 12" id="KW-0813">Transport</keyword>
<keyword evidence="11 12" id="KW-0998">Cell outer membrane</keyword>
<gene>
    <name evidence="16" type="ORF">SAMN02745146_2750</name>
</gene>
<dbReference type="SUPFAM" id="SSF56935">
    <property type="entry name" value="Porins"/>
    <property type="match status" value="1"/>
</dbReference>
<dbReference type="Pfam" id="PF07715">
    <property type="entry name" value="Plug"/>
    <property type="match status" value="1"/>
</dbReference>
<evidence type="ECO:0000256" key="9">
    <source>
        <dbReference type="ARBA" id="ARBA00023077"/>
    </source>
</evidence>
<evidence type="ECO:0000256" key="11">
    <source>
        <dbReference type="ARBA" id="ARBA00023237"/>
    </source>
</evidence>
<dbReference type="Proteomes" id="UP000184418">
    <property type="component" value="Unassembled WGS sequence"/>
</dbReference>
<evidence type="ECO:0000256" key="13">
    <source>
        <dbReference type="RuleBase" id="RU003357"/>
    </source>
</evidence>
<dbReference type="PROSITE" id="PS52016">
    <property type="entry name" value="TONB_DEPENDENT_REC_3"/>
    <property type="match status" value="1"/>
</dbReference>
<dbReference type="PANTHER" id="PTHR32552:SF68">
    <property type="entry name" value="FERRICHROME OUTER MEMBRANE TRANSPORTER_PHAGE RECEPTOR"/>
    <property type="match status" value="1"/>
</dbReference>
<feature type="domain" description="TonB-dependent receptor-like beta-barrel" evidence="14">
    <location>
        <begin position="309"/>
        <end position="812"/>
    </location>
</feature>
<keyword evidence="3 12" id="KW-1134">Transmembrane beta strand</keyword>
<feature type="domain" description="TonB-dependent receptor plug" evidence="15">
    <location>
        <begin position="138"/>
        <end position="234"/>
    </location>
</feature>
<dbReference type="Gene3D" id="2.60.40.1120">
    <property type="entry name" value="Carboxypeptidase-like, regulatory domain"/>
    <property type="match status" value="1"/>
</dbReference>
<name>A0A1M6I1I2_9BACT</name>
<dbReference type="InterPro" id="IPR039426">
    <property type="entry name" value="TonB-dep_rcpt-like"/>
</dbReference>
<dbReference type="AlphaFoldDB" id="A0A1M6I1I2"/>
<dbReference type="InterPro" id="IPR000531">
    <property type="entry name" value="Beta-barrel_TonB"/>
</dbReference>
<dbReference type="InterPro" id="IPR012910">
    <property type="entry name" value="Plug_dom"/>
</dbReference>
<dbReference type="CDD" id="cd01347">
    <property type="entry name" value="ligand_gated_channel"/>
    <property type="match status" value="1"/>
</dbReference>
<accession>A0A1M6I1I2</accession>
<dbReference type="InterPro" id="IPR008969">
    <property type="entry name" value="CarboxyPept-like_regulatory"/>
</dbReference>
<dbReference type="GO" id="GO:0015344">
    <property type="term" value="F:siderophore uptake transmembrane transporter activity"/>
    <property type="evidence" value="ECO:0007669"/>
    <property type="project" value="TreeGrafter"/>
</dbReference>
<comment type="similarity">
    <text evidence="12 13">Belongs to the TonB-dependent receptor family.</text>
</comment>
<keyword evidence="6" id="KW-0732">Signal</keyword>
<dbReference type="Pfam" id="PF13715">
    <property type="entry name" value="CarbopepD_reg_2"/>
    <property type="match status" value="1"/>
</dbReference>
<dbReference type="InterPro" id="IPR036942">
    <property type="entry name" value="Beta-barrel_TonB_sf"/>
</dbReference>
<evidence type="ECO:0000259" key="15">
    <source>
        <dbReference type="Pfam" id="PF07715"/>
    </source>
</evidence>
<keyword evidence="5 12" id="KW-0812">Transmembrane</keyword>
<keyword evidence="8" id="KW-0406">Ion transport</keyword>
<dbReference type="STRING" id="1121955.SAMN02745146_2750"/>
<keyword evidence="17" id="KW-1185">Reference proteome</keyword>
<sequence length="842" mass="91878">MLRSPFRLLVFLTVFIVPTSGWAQVAEGLIKGNLLNTKGQPLENISVSLKKAGMGVNTAEDGSFQLRAGAGSQLLHISGLGYITQELTVDVVAGKTTTVPALTLAINPHQLSEVTVTETRTNNQRPTSISKLPIASLDLPQSAVTIERQVLEQQQVLRLSDALVNVSGLYVTSTTGGIQEELGSRGFAYGSNNTFKNGVRFNNGVMPEASALERMEVLKGSTAILYGNVAAGGVLNLVTKKPQFERGGSVGLRVGSYGFFKPMVDVYGAIGSSEKAAFRLNGSYEQSNSFRDEVQAKRVYVNPSLLFELTPKTTLVLEGDLLRDNRTPDFGIGAINYEIQPSRSRFLNVAGARNQTTQTSATATLTSRLTDIWQVRAVGGYQRYDNELRSATRPVASGVAATYGNLTRGLQRTETGENYFLAQLDLTGKLRTGRLEHTLLLGADADQYQTTTLAYNNPASPTKANTAISTFDIINILDRSKIIAQPAERLNGFEDLVRHTLTQGNTRRAGFYAQDLLSLSEKVKVLAGLRWSYQETPSDVYYYNTVLNTNNKVAGTFQDNRRFDQAFSPRVGVVYQPIKTTALFASYANSFQPNAGQDANGASLAPSTFDQYEVGVKNDLFHGLLSANVTAYRIVNDNLAQTYLGLLTGADGKTAPNLNTNIKELAGQVTSKGVEVDVQSKPMLGWTVITGYSYNHTAYTRSNIYENGSRLRYNPAHTANLSLFYNFGNAFGNSTFLRGLTAGLTTYYVGDKMAGRNTRQYDPLTGKPFVDASGNPTTDAFKLISIPNYTLFDASLGYTYQRYSVRVKLANILNELSYNLHDDNSVNPIAPRTFSATASYRL</sequence>
<evidence type="ECO:0000256" key="12">
    <source>
        <dbReference type="PROSITE-ProRule" id="PRU01360"/>
    </source>
</evidence>
<evidence type="ECO:0000256" key="1">
    <source>
        <dbReference type="ARBA" id="ARBA00004571"/>
    </source>
</evidence>
<evidence type="ECO:0000313" key="16">
    <source>
        <dbReference type="EMBL" id="SHJ28307.1"/>
    </source>
</evidence>
<evidence type="ECO:0000256" key="10">
    <source>
        <dbReference type="ARBA" id="ARBA00023136"/>
    </source>
</evidence>
<dbReference type="InterPro" id="IPR037066">
    <property type="entry name" value="Plug_dom_sf"/>
</dbReference>
<organism evidence="16 17">
    <name type="scientific">Hymenobacter daecheongensis DSM 21074</name>
    <dbReference type="NCBI Taxonomy" id="1121955"/>
    <lineage>
        <taxon>Bacteria</taxon>
        <taxon>Pseudomonadati</taxon>
        <taxon>Bacteroidota</taxon>
        <taxon>Cytophagia</taxon>
        <taxon>Cytophagales</taxon>
        <taxon>Hymenobacteraceae</taxon>
        <taxon>Hymenobacter</taxon>
    </lineage>
</organism>
<dbReference type="OrthoDB" id="9758472at2"/>
<comment type="subcellular location">
    <subcellularLocation>
        <location evidence="1 12">Cell outer membrane</location>
        <topology evidence="1 12">Multi-pass membrane protein</topology>
    </subcellularLocation>
</comment>
<evidence type="ECO:0000256" key="8">
    <source>
        <dbReference type="ARBA" id="ARBA00023065"/>
    </source>
</evidence>
<evidence type="ECO:0000313" key="17">
    <source>
        <dbReference type="Proteomes" id="UP000184418"/>
    </source>
</evidence>
<evidence type="ECO:0000256" key="7">
    <source>
        <dbReference type="ARBA" id="ARBA00023004"/>
    </source>
</evidence>
<keyword evidence="7" id="KW-0408">Iron</keyword>
<dbReference type="Gene3D" id="2.170.130.10">
    <property type="entry name" value="TonB-dependent receptor, plug domain"/>
    <property type="match status" value="1"/>
</dbReference>
<evidence type="ECO:0000256" key="3">
    <source>
        <dbReference type="ARBA" id="ARBA00022452"/>
    </source>
</evidence>
<evidence type="ECO:0000256" key="4">
    <source>
        <dbReference type="ARBA" id="ARBA00022496"/>
    </source>
</evidence>
<keyword evidence="9 13" id="KW-0798">TonB box</keyword>
<evidence type="ECO:0000256" key="5">
    <source>
        <dbReference type="ARBA" id="ARBA00022692"/>
    </source>
</evidence>
<proteinExistence type="inferred from homology"/>
<protein>
    <submittedName>
        <fullName evidence="16">Iron complex outermembrane recepter protein</fullName>
    </submittedName>
</protein>
<dbReference type="SUPFAM" id="SSF49464">
    <property type="entry name" value="Carboxypeptidase regulatory domain-like"/>
    <property type="match status" value="1"/>
</dbReference>